<keyword evidence="5" id="KW-1185">Reference proteome</keyword>
<dbReference type="PANTHER" id="PTHR43877:SF1">
    <property type="entry name" value="ACETYLTRANSFERASE"/>
    <property type="match status" value="1"/>
</dbReference>
<protein>
    <submittedName>
        <fullName evidence="4">GNAT family N-acetyltransferase</fullName>
    </submittedName>
</protein>
<keyword evidence="1" id="KW-0808">Transferase</keyword>
<dbReference type="EMBL" id="CP073078">
    <property type="protein sequence ID" value="QUD87444.1"/>
    <property type="molecule type" value="Genomic_DNA"/>
</dbReference>
<dbReference type="InterPro" id="IPR000182">
    <property type="entry name" value="GNAT_dom"/>
</dbReference>
<name>A0A975FYR3_9CAUL</name>
<evidence type="ECO:0000256" key="1">
    <source>
        <dbReference type="ARBA" id="ARBA00022679"/>
    </source>
</evidence>
<dbReference type="Pfam" id="PF00583">
    <property type="entry name" value="Acetyltransf_1"/>
    <property type="match status" value="1"/>
</dbReference>
<dbReference type="SUPFAM" id="SSF55729">
    <property type="entry name" value="Acyl-CoA N-acyltransferases (Nat)"/>
    <property type="match status" value="1"/>
</dbReference>
<sequence>MSAELTYRIATLEDLPALSALMAEAIGELQKGFLSPEQIESSRMIMGLDSQLVADGTYFVVEQDGALAGCGGWSRRDTLYGGDHTPGREPRLLDPATEPARVRAMYTSPAFARRGVGRLILALCEAAAKAEGFRRLELAATLSGKPLYEAYGFEAIQAFEDDRGGVAVPLIRMGKRVD</sequence>
<dbReference type="PROSITE" id="PS51186">
    <property type="entry name" value="GNAT"/>
    <property type="match status" value="1"/>
</dbReference>
<proteinExistence type="predicted"/>
<feature type="domain" description="N-acetyltransferase" evidence="3">
    <location>
        <begin position="5"/>
        <end position="178"/>
    </location>
</feature>
<evidence type="ECO:0000313" key="5">
    <source>
        <dbReference type="Proteomes" id="UP000676409"/>
    </source>
</evidence>
<keyword evidence="2" id="KW-0012">Acyltransferase</keyword>
<evidence type="ECO:0000256" key="2">
    <source>
        <dbReference type="ARBA" id="ARBA00023315"/>
    </source>
</evidence>
<evidence type="ECO:0000313" key="4">
    <source>
        <dbReference type="EMBL" id="QUD87444.1"/>
    </source>
</evidence>
<reference evidence="4" key="1">
    <citation type="submission" date="2021-04" db="EMBL/GenBank/DDBJ databases">
        <title>The complete genome sequence of Caulobacter sp. S6.</title>
        <authorList>
            <person name="Tang Y."/>
            <person name="Ouyang W."/>
            <person name="Liu Q."/>
            <person name="Huang B."/>
            <person name="Guo Z."/>
            <person name="Lei P."/>
        </authorList>
    </citation>
    <scope>NUCLEOTIDE SEQUENCE</scope>
    <source>
        <strain evidence="4">S6</strain>
    </source>
</reference>
<dbReference type="AlphaFoldDB" id="A0A975FYR3"/>
<dbReference type="PANTHER" id="PTHR43877">
    <property type="entry name" value="AMINOALKYLPHOSPHONATE N-ACETYLTRANSFERASE-RELATED-RELATED"/>
    <property type="match status" value="1"/>
</dbReference>
<dbReference type="InterPro" id="IPR050832">
    <property type="entry name" value="Bact_Acetyltransf"/>
</dbReference>
<dbReference type="Gene3D" id="3.40.630.30">
    <property type="match status" value="1"/>
</dbReference>
<dbReference type="Proteomes" id="UP000676409">
    <property type="component" value="Chromosome"/>
</dbReference>
<dbReference type="RefSeq" id="WP_211937496.1">
    <property type="nucleotide sequence ID" value="NZ_CP073078.1"/>
</dbReference>
<evidence type="ECO:0000259" key="3">
    <source>
        <dbReference type="PROSITE" id="PS51186"/>
    </source>
</evidence>
<dbReference type="GO" id="GO:0016747">
    <property type="term" value="F:acyltransferase activity, transferring groups other than amino-acyl groups"/>
    <property type="evidence" value="ECO:0007669"/>
    <property type="project" value="InterPro"/>
</dbReference>
<accession>A0A975FYR3</accession>
<dbReference type="InterPro" id="IPR016181">
    <property type="entry name" value="Acyl_CoA_acyltransferase"/>
</dbReference>
<dbReference type="KEGG" id="caul:KCG34_20690"/>
<gene>
    <name evidence="4" type="ORF">KCG34_20690</name>
</gene>
<organism evidence="4 5">
    <name type="scientific">Phenylobacterium montanum</name>
    <dbReference type="NCBI Taxonomy" id="2823693"/>
    <lineage>
        <taxon>Bacteria</taxon>
        <taxon>Pseudomonadati</taxon>
        <taxon>Pseudomonadota</taxon>
        <taxon>Alphaproteobacteria</taxon>
        <taxon>Caulobacterales</taxon>
        <taxon>Caulobacteraceae</taxon>
        <taxon>Phenylobacterium</taxon>
    </lineage>
</organism>
<dbReference type="CDD" id="cd04301">
    <property type="entry name" value="NAT_SF"/>
    <property type="match status" value="1"/>
</dbReference>